<dbReference type="GeneID" id="1480367"/>
<feature type="transmembrane region" description="Helical" evidence="1">
    <location>
        <begin position="68"/>
        <end position="90"/>
    </location>
</feature>
<dbReference type="EMBL" id="JJPP01000091">
    <property type="protein sequence ID" value="KKG79009.1"/>
    <property type="molecule type" value="Genomic_DNA"/>
</dbReference>
<sequence length="131" mass="15178">MTDIMDTLITGLVNYFVILFLILAFYGLTLYIIKELYDSAKYTSITDSIFEWREYGTKHFILNGKTPLIILDLILYISLIYLLRDAYLLVFQKLYPIDLLHFTIYATLGLILLPIATAIFMFFSIIANPNS</sequence>
<comment type="caution">
    <text evidence="2">The sequence shown here is derived from an EMBL/GenBank/DDBJ whole genome shotgun (WGS) entry which is preliminary data.</text>
</comment>
<evidence type="ECO:0000313" key="2">
    <source>
        <dbReference type="EMBL" id="KKG65537.1"/>
    </source>
</evidence>
<keyword evidence="1" id="KW-0812">Transmembrane</keyword>
<evidence type="ECO:0000313" key="4">
    <source>
        <dbReference type="Proteomes" id="UP000034424"/>
    </source>
</evidence>
<keyword evidence="1" id="KW-1133">Transmembrane helix</keyword>
<dbReference type="RefSeq" id="WP_011033957.1">
    <property type="nucleotide sequence ID" value="NZ_CP117032.1"/>
</dbReference>
<keyword evidence="1" id="KW-0472">Membrane</keyword>
<gene>
    <name evidence="3" type="ORF">DU55_18045</name>
    <name evidence="2" type="ORF">DU67_16680</name>
</gene>
<name>A0A0F8GJY9_METMZ</name>
<evidence type="ECO:0000313" key="5">
    <source>
        <dbReference type="Proteomes" id="UP000034817"/>
    </source>
</evidence>
<dbReference type="PATRIC" id="fig|2209.70.peg.3658"/>
<evidence type="ECO:0000313" key="3">
    <source>
        <dbReference type="EMBL" id="KKG79009.1"/>
    </source>
</evidence>
<dbReference type="EMBL" id="JJPL01000068">
    <property type="protein sequence ID" value="KKG65537.1"/>
    <property type="molecule type" value="Genomic_DNA"/>
</dbReference>
<evidence type="ECO:0000256" key="1">
    <source>
        <dbReference type="SAM" id="Phobius"/>
    </source>
</evidence>
<reference evidence="4 5" key="1">
    <citation type="journal article" date="2015" name="ISME J.">
        <title>Genomic and phenotypic differentiation among Methanosarcina mazei populations from Columbia River sediment.</title>
        <authorList>
            <person name="Youngblut N.D."/>
            <person name="Wirth J.S."/>
            <person name="Henriksen J.R."/>
            <person name="Smith M."/>
            <person name="Simon H."/>
            <person name="Metcalf W.W."/>
            <person name="Whitaker R.J."/>
        </authorList>
    </citation>
    <scope>NUCLEOTIDE SEQUENCE [LARGE SCALE GENOMIC DNA]</scope>
    <source>
        <strain evidence="2 4">3.F.T.2.1</strain>
        <strain evidence="3 5">3.H.A.2.4</strain>
    </source>
</reference>
<proteinExistence type="predicted"/>
<protein>
    <submittedName>
        <fullName evidence="2">Uncharacterized protein</fullName>
    </submittedName>
</protein>
<feature type="transmembrane region" description="Helical" evidence="1">
    <location>
        <begin position="102"/>
        <end position="127"/>
    </location>
</feature>
<organism evidence="2 4">
    <name type="scientific">Methanosarcina mazei</name>
    <name type="common">Methanosarcina frisia</name>
    <dbReference type="NCBI Taxonomy" id="2209"/>
    <lineage>
        <taxon>Archaea</taxon>
        <taxon>Methanobacteriati</taxon>
        <taxon>Methanobacteriota</taxon>
        <taxon>Stenosarchaea group</taxon>
        <taxon>Methanomicrobia</taxon>
        <taxon>Methanosarcinales</taxon>
        <taxon>Methanosarcinaceae</taxon>
        <taxon>Methanosarcina</taxon>
    </lineage>
</organism>
<dbReference type="AlphaFoldDB" id="A0A0F8GJY9"/>
<feature type="transmembrane region" description="Helical" evidence="1">
    <location>
        <begin position="12"/>
        <end position="33"/>
    </location>
</feature>
<dbReference type="Proteomes" id="UP000034817">
    <property type="component" value="Unassembled WGS sequence"/>
</dbReference>
<accession>A0A0F8GJY9</accession>
<dbReference type="Proteomes" id="UP000034424">
    <property type="component" value="Unassembled WGS sequence"/>
</dbReference>